<dbReference type="RefSeq" id="WP_133464526.1">
    <property type="nucleotide sequence ID" value="NZ_SNWI01000003.1"/>
</dbReference>
<dbReference type="InterPro" id="IPR046228">
    <property type="entry name" value="DUF6261"/>
</dbReference>
<evidence type="ECO:0000313" key="3">
    <source>
        <dbReference type="Proteomes" id="UP000294848"/>
    </source>
</evidence>
<reference evidence="2 3" key="1">
    <citation type="submission" date="2019-03" db="EMBL/GenBank/DDBJ databases">
        <title>Freshwater and sediment microbial communities from various areas in North America, analyzing microbe dynamics in response to fracking.</title>
        <authorList>
            <person name="Lamendella R."/>
        </authorList>
    </citation>
    <scope>NUCLEOTIDE SEQUENCE [LARGE SCALE GENOMIC DNA]</scope>
    <source>
        <strain evidence="2 3">114D</strain>
    </source>
</reference>
<gene>
    <name evidence="2" type="ORF">DET52_10384</name>
</gene>
<organism evidence="2 3">
    <name type="scientific">Sunxiuqinia elliptica</name>
    <dbReference type="NCBI Taxonomy" id="655355"/>
    <lineage>
        <taxon>Bacteria</taxon>
        <taxon>Pseudomonadati</taxon>
        <taxon>Bacteroidota</taxon>
        <taxon>Bacteroidia</taxon>
        <taxon>Marinilabiliales</taxon>
        <taxon>Prolixibacteraceae</taxon>
        <taxon>Sunxiuqinia</taxon>
    </lineage>
</organism>
<evidence type="ECO:0000256" key="1">
    <source>
        <dbReference type="SAM" id="MobiDB-lite"/>
    </source>
</evidence>
<dbReference type="OrthoDB" id="1123421at2"/>
<feature type="region of interest" description="Disordered" evidence="1">
    <location>
        <begin position="223"/>
        <end position="242"/>
    </location>
</feature>
<name>A0A4R6H6Q9_9BACT</name>
<proteinExistence type="predicted"/>
<protein>
    <submittedName>
        <fullName evidence="2">Uncharacterized protein</fullName>
    </submittedName>
</protein>
<comment type="caution">
    <text evidence="2">The sequence shown here is derived from an EMBL/GenBank/DDBJ whole genome shotgun (WGS) entry which is preliminary data.</text>
</comment>
<evidence type="ECO:0000313" key="2">
    <source>
        <dbReference type="EMBL" id="TDO03145.1"/>
    </source>
</evidence>
<sequence>MTLKILYSHFSLSRLVSLSQRILQLLSARYPDHPMISSLLATIQVKLDQAVQAVGSSTRQSLTSLVREADQRRDNSYRSLRDHVAAGLLRENETYRLACEFLWPLFEKNGLDLYYASDDEETAAITSLLKDLDKLTVLSYLETIHAVEWKAELERDNQAFVRLSQERSAVRSADDTVTDKVAFDQLRASLDLLCNMLNALYALDEPDGIRATVEELDQSIREATAAARQSGSRPELSPEAEE</sequence>
<accession>A0A4R6H6Q9</accession>
<dbReference type="Pfam" id="PF19775">
    <property type="entry name" value="DUF6261"/>
    <property type="match status" value="1"/>
</dbReference>
<dbReference type="EMBL" id="SNWI01000003">
    <property type="protein sequence ID" value="TDO03145.1"/>
    <property type="molecule type" value="Genomic_DNA"/>
</dbReference>
<dbReference type="Proteomes" id="UP000294848">
    <property type="component" value="Unassembled WGS sequence"/>
</dbReference>
<dbReference type="AlphaFoldDB" id="A0A4R6H6Q9"/>